<feature type="compositionally biased region" description="Polar residues" evidence="2">
    <location>
        <begin position="81"/>
        <end position="90"/>
    </location>
</feature>
<dbReference type="GO" id="GO:0006412">
    <property type="term" value="P:translation"/>
    <property type="evidence" value="ECO:0007669"/>
    <property type="project" value="TreeGrafter"/>
</dbReference>
<organism evidence="4 5">
    <name type="scientific">Irregularibacter muris</name>
    <dbReference type="NCBI Taxonomy" id="1796619"/>
    <lineage>
        <taxon>Bacteria</taxon>
        <taxon>Bacillati</taxon>
        <taxon>Bacillota</taxon>
        <taxon>Clostridia</taxon>
        <taxon>Eubacteriales</taxon>
        <taxon>Eubacteriaceae</taxon>
        <taxon>Irregularibacter</taxon>
    </lineage>
</organism>
<keyword evidence="5" id="KW-1185">Reference proteome</keyword>
<evidence type="ECO:0000259" key="3">
    <source>
        <dbReference type="PROSITE" id="PS50126"/>
    </source>
</evidence>
<proteinExistence type="predicted"/>
<dbReference type="EMBL" id="JANKAS010000008">
    <property type="protein sequence ID" value="MCR1899316.1"/>
    <property type="molecule type" value="Genomic_DNA"/>
</dbReference>
<evidence type="ECO:0000313" key="4">
    <source>
        <dbReference type="EMBL" id="MCR1899316.1"/>
    </source>
</evidence>
<evidence type="ECO:0000256" key="2">
    <source>
        <dbReference type="SAM" id="MobiDB-lite"/>
    </source>
</evidence>
<dbReference type="RefSeq" id="WP_257531533.1">
    <property type="nucleotide sequence ID" value="NZ_JANKAS010000008.1"/>
</dbReference>
<dbReference type="Gene3D" id="2.40.50.140">
    <property type="entry name" value="Nucleic acid-binding proteins"/>
    <property type="match status" value="1"/>
</dbReference>
<dbReference type="InterPro" id="IPR003029">
    <property type="entry name" value="S1_domain"/>
</dbReference>
<dbReference type="AlphaFoldDB" id="A0AAE3HEX0"/>
<dbReference type="SMART" id="SM00316">
    <property type="entry name" value="S1"/>
    <property type="match status" value="1"/>
</dbReference>
<dbReference type="InterPro" id="IPR012340">
    <property type="entry name" value="NA-bd_OB-fold"/>
</dbReference>
<dbReference type="Proteomes" id="UP001205748">
    <property type="component" value="Unassembled WGS sequence"/>
</dbReference>
<evidence type="ECO:0000313" key="5">
    <source>
        <dbReference type="Proteomes" id="UP001205748"/>
    </source>
</evidence>
<dbReference type="InterPro" id="IPR050437">
    <property type="entry name" value="Ribos_protein_bS1-like"/>
</dbReference>
<dbReference type="GO" id="GO:0003735">
    <property type="term" value="F:structural constituent of ribosome"/>
    <property type="evidence" value="ECO:0007669"/>
    <property type="project" value="TreeGrafter"/>
</dbReference>
<protein>
    <submittedName>
        <fullName evidence="4">S1 RNA-binding domain-containing protein</fullName>
    </submittedName>
</protein>
<evidence type="ECO:0000256" key="1">
    <source>
        <dbReference type="ARBA" id="ARBA00025604"/>
    </source>
</evidence>
<dbReference type="SUPFAM" id="SSF50249">
    <property type="entry name" value="Nucleic acid-binding proteins"/>
    <property type="match status" value="1"/>
</dbReference>
<dbReference type="FunFam" id="2.40.50.140:FF:000103">
    <property type="entry name" value="protein RRP5 homolog"/>
    <property type="match status" value="1"/>
</dbReference>
<dbReference type="PROSITE" id="PS50126">
    <property type="entry name" value="S1"/>
    <property type="match status" value="1"/>
</dbReference>
<dbReference type="Pfam" id="PF00575">
    <property type="entry name" value="S1"/>
    <property type="match status" value="1"/>
</dbReference>
<comment type="caution">
    <text evidence="4">The sequence shown here is derived from an EMBL/GenBank/DDBJ whole genome shotgun (WGS) entry which is preliminary data.</text>
</comment>
<feature type="region of interest" description="Disordered" evidence="2">
    <location>
        <begin position="79"/>
        <end position="101"/>
    </location>
</feature>
<sequence>MSLKSGEVVKGVVSGITKYGAFIKLAEDKIGLCHISEISNEYVKDVNDYLKEGQEISVKILRVKEDNKIELSIKALEKKPSQQNRSFTSNKPKPKPKPKESFENMLTDFLKNSDERIKSLKQREMKF</sequence>
<dbReference type="PANTHER" id="PTHR10724">
    <property type="entry name" value="30S RIBOSOMAL PROTEIN S1"/>
    <property type="match status" value="1"/>
</dbReference>
<accession>A0AAE3HEX0</accession>
<gene>
    <name evidence="4" type="ORF">NSA47_10010</name>
</gene>
<reference evidence="4" key="1">
    <citation type="submission" date="2022-07" db="EMBL/GenBank/DDBJ databases">
        <title>Enhanced cultured diversity of the mouse gut microbiota enables custom-made synthetic communities.</title>
        <authorList>
            <person name="Afrizal A."/>
        </authorList>
    </citation>
    <scope>NUCLEOTIDE SEQUENCE</scope>
    <source>
        <strain evidence="4">DSM 28593</strain>
    </source>
</reference>
<comment type="function">
    <text evidence="1">Binds mRNA; thus facilitating recognition of the initiation point. It is needed to translate mRNA with a short Shine-Dalgarno (SD) purine-rich sequence.</text>
</comment>
<name>A0AAE3HEX0_9FIRM</name>
<feature type="domain" description="S1 motif" evidence="3">
    <location>
        <begin position="6"/>
        <end position="74"/>
    </location>
</feature>
<dbReference type="GO" id="GO:0003729">
    <property type="term" value="F:mRNA binding"/>
    <property type="evidence" value="ECO:0007669"/>
    <property type="project" value="TreeGrafter"/>
</dbReference>